<keyword evidence="4" id="KW-1185">Reference proteome</keyword>
<dbReference type="RefSeq" id="WP_092874072.1">
    <property type="nucleotide sequence ID" value="NZ_FOJY01000020.1"/>
</dbReference>
<feature type="signal peptide" evidence="1">
    <location>
        <begin position="1"/>
        <end position="31"/>
    </location>
</feature>
<dbReference type="STRING" id="1120918.SAMN05216249_12025"/>
<feature type="domain" description="Ig-like" evidence="2">
    <location>
        <begin position="40"/>
        <end position="129"/>
    </location>
</feature>
<proteinExistence type="predicted"/>
<feature type="chain" id="PRO_5011594642" description="Ig-like domain-containing protein" evidence="1">
    <location>
        <begin position="32"/>
        <end position="714"/>
    </location>
</feature>
<reference evidence="3 4" key="1">
    <citation type="submission" date="2016-10" db="EMBL/GenBank/DDBJ databases">
        <authorList>
            <person name="de Groot N.N."/>
        </authorList>
    </citation>
    <scope>NUCLEOTIDE SEQUENCE [LARGE SCALE GENOMIC DNA]</scope>
    <source>
        <strain evidence="3 4">DSM 5522</strain>
    </source>
</reference>
<organism evidence="3 4">
    <name type="scientific">Acetitomaculum ruminis DSM 5522</name>
    <dbReference type="NCBI Taxonomy" id="1120918"/>
    <lineage>
        <taxon>Bacteria</taxon>
        <taxon>Bacillati</taxon>
        <taxon>Bacillota</taxon>
        <taxon>Clostridia</taxon>
        <taxon>Lachnospirales</taxon>
        <taxon>Lachnospiraceae</taxon>
        <taxon>Acetitomaculum</taxon>
    </lineage>
</organism>
<accession>A0A1I1A3W6</accession>
<evidence type="ECO:0000313" key="3">
    <source>
        <dbReference type="EMBL" id="SFB32046.1"/>
    </source>
</evidence>
<sequence length="714" mass="78261">MSKTQMRNLKQLVIILIVAAAIIWKTGSVWAASNEEDTGPVITKQPESVEVNYPKGATFHVEVENPDNVESYRWEYTDGYHVFKLDGTSASTDTLVIPSTMQDDPEGKLTCIIKGKNGVETVSEPATIKIVNPQEDKTVLYVGDYAVLPGETFDISKTIFGSGIVTFNESGSDITLKDVKIETPNSVFDSTLTQSLGLMLCRQNGNVNEYNIHLDGDCTIKNSYFDESINSSGITFGTYLYSDDEEAEVPLIRFDGNGKLNLSGGTDVIYTEADVEFNTDAAITAYKDHFCDGIVCHNLYVEPGRHLKFKVNGTGIESQGQIFARKGSVIDIETKAPHVSVGDTNKAAMFLYGLLTMTGAKINIHCQADSNQFIPYNSELGAFGGIIFSESGAIEAENSSILIDFKTVAGKKDYAHNYFGILDSGEQGSIVLDNSDITIRLNSKNVTDSNGIYLLGNMIMQKGSRITCNMHNKGIVRALASEGNISIKNSDINVNVSSYDKKETYGILCNKAEFDLSNTKYKILSKANGGMAFGANTGKKDKKKQKYDSSYKSSKVKFVGNTICSSPRNCTISLSSVPGSMNYIRVETFYDLLNTKKPAQEIKICKVNRASNTIKVKGKTVTLRGNILKKKSQVIARNKAISLSNAKGIVIYNKVNVNKKKYEKYFIVNQKTGKITVKKGVAKGAYIIKVKVKAFGNNKYKPAEKTANVTIKVK</sequence>
<dbReference type="OrthoDB" id="1999899at2"/>
<dbReference type="AlphaFoldDB" id="A0A1I1A3W6"/>
<name>A0A1I1A3W6_9FIRM</name>
<evidence type="ECO:0000313" key="4">
    <source>
        <dbReference type="Proteomes" id="UP000198838"/>
    </source>
</evidence>
<dbReference type="InterPro" id="IPR007110">
    <property type="entry name" value="Ig-like_dom"/>
</dbReference>
<dbReference type="PROSITE" id="PS50835">
    <property type="entry name" value="IG_LIKE"/>
    <property type="match status" value="1"/>
</dbReference>
<evidence type="ECO:0000259" key="2">
    <source>
        <dbReference type="PROSITE" id="PS50835"/>
    </source>
</evidence>
<evidence type="ECO:0000256" key="1">
    <source>
        <dbReference type="SAM" id="SignalP"/>
    </source>
</evidence>
<dbReference type="Proteomes" id="UP000198838">
    <property type="component" value="Unassembled WGS sequence"/>
</dbReference>
<keyword evidence="1" id="KW-0732">Signal</keyword>
<protein>
    <recommendedName>
        <fullName evidence="2">Ig-like domain-containing protein</fullName>
    </recommendedName>
</protein>
<gene>
    <name evidence="3" type="ORF">SAMN05216249_12025</name>
</gene>
<dbReference type="EMBL" id="FOJY01000020">
    <property type="protein sequence ID" value="SFB32046.1"/>
    <property type="molecule type" value="Genomic_DNA"/>
</dbReference>